<sequence>MYFLLGRPKTHSILLKLSFPLTASSFY</sequence>
<accession>A0A0A9FR70</accession>
<protein>
    <submittedName>
        <fullName evidence="1">Uncharacterized protein</fullName>
    </submittedName>
</protein>
<name>A0A0A9FR70_ARUDO</name>
<dbReference type="EMBL" id="GBRH01185080">
    <property type="protein sequence ID" value="JAE12816.1"/>
    <property type="molecule type" value="Transcribed_RNA"/>
</dbReference>
<dbReference type="AlphaFoldDB" id="A0A0A9FR70"/>
<evidence type="ECO:0000313" key="1">
    <source>
        <dbReference type="EMBL" id="JAE12816.1"/>
    </source>
</evidence>
<reference evidence="1" key="2">
    <citation type="journal article" date="2015" name="Data Brief">
        <title>Shoot transcriptome of the giant reed, Arundo donax.</title>
        <authorList>
            <person name="Barrero R.A."/>
            <person name="Guerrero F.D."/>
            <person name="Moolhuijzen P."/>
            <person name="Goolsby J.A."/>
            <person name="Tidwell J."/>
            <person name="Bellgard S.E."/>
            <person name="Bellgard M.I."/>
        </authorList>
    </citation>
    <scope>NUCLEOTIDE SEQUENCE</scope>
    <source>
        <tissue evidence="1">Shoot tissue taken approximately 20 cm above the soil surface</tissue>
    </source>
</reference>
<reference evidence="1" key="1">
    <citation type="submission" date="2014-09" db="EMBL/GenBank/DDBJ databases">
        <authorList>
            <person name="Magalhaes I.L.F."/>
            <person name="Oliveira U."/>
            <person name="Santos F.R."/>
            <person name="Vidigal T.H.D.A."/>
            <person name="Brescovit A.D."/>
            <person name="Santos A.J."/>
        </authorList>
    </citation>
    <scope>NUCLEOTIDE SEQUENCE</scope>
    <source>
        <tissue evidence="1">Shoot tissue taken approximately 20 cm above the soil surface</tissue>
    </source>
</reference>
<proteinExistence type="predicted"/>
<organism evidence="1">
    <name type="scientific">Arundo donax</name>
    <name type="common">Giant reed</name>
    <name type="synonym">Donax arundinaceus</name>
    <dbReference type="NCBI Taxonomy" id="35708"/>
    <lineage>
        <taxon>Eukaryota</taxon>
        <taxon>Viridiplantae</taxon>
        <taxon>Streptophyta</taxon>
        <taxon>Embryophyta</taxon>
        <taxon>Tracheophyta</taxon>
        <taxon>Spermatophyta</taxon>
        <taxon>Magnoliopsida</taxon>
        <taxon>Liliopsida</taxon>
        <taxon>Poales</taxon>
        <taxon>Poaceae</taxon>
        <taxon>PACMAD clade</taxon>
        <taxon>Arundinoideae</taxon>
        <taxon>Arundineae</taxon>
        <taxon>Arundo</taxon>
    </lineage>
</organism>